<name>A0A4Y2M708_ARAVE</name>
<keyword evidence="2" id="KW-1185">Reference proteome</keyword>
<proteinExistence type="predicted"/>
<protein>
    <submittedName>
        <fullName evidence="1">Uncharacterized protein</fullName>
    </submittedName>
</protein>
<gene>
    <name evidence="1" type="ORF">AVEN_201347_1</name>
</gene>
<dbReference type="Proteomes" id="UP000499080">
    <property type="component" value="Unassembled WGS sequence"/>
</dbReference>
<evidence type="ECO:0000313" key="1">
    <source>
        <dbReference type="EMBL" id="GBN22304.1"/>
    </source>
</evidence>
<comment type="caution">
    <text evidence="1">The sequence shown here is derived from an EMBL/GenBank/DDBJ whole genome shotgun (WGS) entry which is preliminary data.</text>
</comment>
<dbReference type="EMBL" id="BGPR01006847">
    <property type="protein sequence ID" value="GBN22304.1"/>
    <property type="molecule type" value="Genomic_DNA"/>
</dbReference>
<evidence type="ECO:0000313" key="2">
    <source>
        <dbReference type="Proteomes" id="UP000499080"/>
    </source>
</evidence>
<sequence>MDNHDLLMSLYRTVCKVEKMDPPCYTTLDVNSTKLNKLRLPQFPRAGSAVERWGSLSEIELLNPYSNAKEEKATETNTSLFDGGEIASAYLHSPRVIVNKLLPLNYNKAMVIYMLINVL</sequence>
<accession>A0A4Y2M708</accession>
<organism evidence="1 2">
    <name type="scientific">Araneus ventricosus</name>
    <name type="common">Orbweaver spider</name>
    <name type="synonym">Epeira ventricosa</name>
    <dbReference type="NCBI Taxonomy" id="182803"/>
    <lineage>
        <taxon>Eukaryota</taxon>
        <taxon>Metazoa</taxon>
        <taxon>Ecdysozoa</taxon>
        <taxon>Arthropoda</taxon>
        <taxon>Chelicerata</taxon>
        <taxon>Arachnida</taxon>
        <taxon>Araneae</taxon>
        <taxon>Araneomorphae</taxon>
        <taxon>Entelegynae</taxon>
        <taxon>Araneoidea</taxon>
        <taxon>Araneidae</taxon>
        <taxon>Araneus</taxon>
    </lineage>
</organism>
<dbReference type="AlphaFoldDB" id="A0A4Y2M708"/>
<reference evidence="1 2" key="1">
    <citation type="journal article" date="2019" name="Sci. Rep.">
        <title>Orb-weaving spider Araneus ventricosus genome elucidates the spidroin gene catalogue.</title>
        <authorList>
            <person name="Kono N."/>
            <person name="Nakamura H."/>
            <person name="Ohtoshi R."/>
            <person name="Moran D.A.P."/>
            <person name="Shinohara A."/>
            <person name="Yoshida Y."/>
            <person name="Fujiwara M."/>
            <person name="Mori M."/>
            <person name="Tomita M."/>
            <person name="Arakawa K."/>
        </authorList>
    </citation>
    <scope>NUCLEOTIDE SEQUENCE [LARGE SCALE GENOMIC DNA]</scope>
</reference>